<dbReference type="EMBL" id="FMUX01000008">
    <property type="protein sequence ID" value="SCY38088.1"/>
    <property type="molecule type" value="Genomic_DNA"/>
</dbReference>
<organism evidence="2 3">
    <name type="scientific">Desulfoluna spongiiphila</name>
    <dbReference type="NCBI Taxonomy" id="419481"/>
    <lineage>
        <taxon>Bacteria</taxon>
        <taxon>Pseudomonadati</taxon>
        <taxon>Thermodesulfobacteriota</taxon>
        <taxon>Desulfobacteria</taxon>
        <taxon>Desulfobacterales</taxon>
        <taxon>Desulfolunaceae</taxon>
        <taxon>Desulfoluna</taxon>
    </lineage>
</organism>
<dbReference type="RefSeq" id="WP_092210911.1">
    <property type="nucleotide sequence ID" value="NZ_FMUX01000008.1"/>
</dbReference>
<dbReference type="PROSITE" id="PS51257">
    <property type="entry name" value="PROKAR_LIPOPROTEIN"/>
    <property type="match status" value="1"/>
</dbReference>
<accession>A0A1G5FHH4</accession>
<dbReference type="Proteomes" id="UP000198870">
    <property type="component" value="Unassembled WGS sequence"/>
</dbReference>
<protein>
    <recommendedName>
        <fullName evidence="4">Lipoprotein</fullName>
    </recommendedName>
</protein>
<keyword evidence="1" id="KW-0732">Signal</keyword>
<evidence type="ECO:0000313" key="3">
    <source>
        <dbReference type="Proteomes" id="UP000198870"/>
    </source>
</evidence>
<reference evidence="2 3" key="1">
    <citation type="submission" date="2016-10" db="EMBL/GenBank/DDBJ databases">
        <authorList>
            <person name="de Groot N.N."/>
        </authorList>
    </citation>
    <scope>NUCLEOTIDE SEQUENCE [LARGE SCALE GENOMIC DNA]</scope>
    <source>
        <strain evidence="2 3">AA1</strain>
    </source>
</reference>
<evidence type="ECO:0000256" key="1">
    <source>
        <dbReference type="SAM" id="SignalP"/>
    </source>
</evidence>
<evidence type="ECO:0000313" key="2">
    <source>
        <dbReference type="EMBL" id="SCY38088.1"/>
    </source>
</evidence>
<name>A0A1G5FHH4_9BACT</name>
<dbReference type="AlphaFoldDB" id="A0A1G5FHH4"/>
<gene>
    <name evidence="2" type="ORF">SAMN05216233_10846</name>
</gene>
<sequence length="149" mass="16581">MSLSKRRSLILPALLLTVMLASCAAKTESKHTEDAFEWAHGDPVAFLEFLRIKKNDPCPTFAVAGVPDTWLKKEHIPRLQERLDSREPCANVHSIYSSLRDCDPSTVGHEAAFLIEGFRKGSYPPGMNSGRAVLDVEALTRIFHGNCME</sequence>
<feature type="signal peptide" evidence="1">
    <location>
        <begin position="1"/>
        <end position="24"/>
    </location>
</feature>
<keyword evidence="3" id="KW-1185">Reference proteome</keyword>
<proteinExistence type="predicted"/>
<dbReference type="OrthoDB" id="9256224at2"/>
<evidence type="ECO:0008006" key="4">
    <source>
        <dbReference type="Google" id="ProtNLM"/>
    </source>
</evidence>
<feature type="chain" id="PRO_5011643075" description="Lipoprotein" evidence="1">
    <location>
        <begin position="25"/>
        <end position="149"/>
    </location>
</feature>